<gene>
    <name evidence="2" type="ORF">CBR_g31963</name>
</gene>
<reference evidence="2 3" key="1">
    <citation type="journal article" date="2018" name="Cell">
        <title>The Chara Genome: Secondary Complexity and Implications for Plant Terrestrialization.</title>
        <authorList>
            <person name="Nishiyama T."/>
            <person name="Sakayama H."/>
            <person name="Vries J.D."/>
            <person name="Buschmann H."/>
            <person name="Saint-Marcoux D."/>
            <person name="Ullrich K.K."/>
            <person name="Haas F.B."/>
            <person name="Vanderstraeten L."/>
            <person name="Becker D."/>
            <person name="Lang D."/>
            <person name="Vosolsobe S."/>
            <person name="Rombauts S."/>
            <person name="Wilhelmsson P.K.I."/>
            <person name="Janitza P."/>
            <person name="Kern R."/>
            <person name="Heyl A."/>
            <person name="Rumpler F."/>
            <person name="Villalobos L.I.A.C."/>
            <person name="Clay J.M."/>
            <person name="Skokan R."/>
            <person name="Toyoda A."/>
            <person name="Suzuki Y."/>
            <person name="Kagoshima H."/>
            <person name="Schijlen E."/>
            <person name="Tajeshwar N."/>
            <person name="Catarino B."/>
            <person name="Hetherington A.J."/>
            <person name="Saltykova A."/>
            <person name="Bonnot C."/>
            <person name="Breuninger H."/>
            <person name="Symeonidi A."/>
            <person name="Radhakrishnan G.V."/>
            <person name="Van Nieuwerburgh F."/>
            <person name="Deforce D."/>
            <person name="Chang C."/>
            <person name="Karol K.G."/>
            <person name="Hedrich R."/>
            <person name="Ulvskov P."/>
            <person name="Glockner G."/>
            <person name="Delwiche C.F."/>
            <person name="Petrasek J."/>
            <person name="Van de Peer Y."/>
            <person name="Friml J."/>
            <person name="Beilby M."/>
            <person name="Dolan L."/>
            <person name="Kohara Y."/>
            <person name="Sugano S."/>
            <person name="Fujiyama A."/>
            <person name="Delaux P.-M."/>
            <person name="Quint M."/>
            <person name="TheiBen G."/>
            <person name="Hagemann M."/>
            <person name="Harholt J."/>
            <person name="Dunand C."/>
            <person name="Zachgo S."/>
            <person name="Langdale J."/>
            <person name="Maumus F."/>
            <person name="Straeten D.V.D."/>
            <person name="Gould S.B."/>
            <person name="Rensing S.A."/>
        </authorList>
    </citation>
    <scope>NUCLEOTIDE SEQUENCE [LARGE SCALE GENOMIC DNA]</scope>
    <source>
        <strain evidence="2 3">S276</strain>
    </source>
</reference>
<accession>A0A388LG63</accession>
<sequence>MSSIQSCFILVVALSVWRTLDLTLMAHNCKCFQMDDVYLRSAQRISVLGVLLCRAVLCRSVPCRVVPCRAVLCRVMPCRAVSCRAVLFFSATF</sequence>
<organism evidence="2 3">
    <name type="scientific">Chara braunii</name>
    <name type="common">Braun's stonewort</name>
    <dbReference type="NCBI Taxonomy" id="69332"/>
    <lineage>
        <taxon>Eukaryota</taxon>
        <taxon>Viridiplantae</taxon>
        <taxon>Streptophyta</taxon>
        <taxon>Charophyceae</taxon>
        <taxon>Charales</taxon>
        <taxon>Characeae</taxon>
        <taxon>Chara</taxon>
    </lineage>
</organism>
<evidence type="ECO:0000313" key="2">
    <source>
        <dbReference type="EMBL" id="GBG81288.1"/>
    </source>
</evidence>
<evidence type="ECO:0000256" key="1">
    <source>
        <dbReference type="SAM" id="SignalP"/>
    </source>
</evidence>
<proteinExistence type="predicted"/>
<feature type="chain" id="PRO_5017332187" description="Secreted protein" evidence="1">
    <location>
        <begin position="22"/>
        <end position="93"/>
    </location>
</feature>
<keyword evidence="3" id="KW-1185">Reference proteome</keyword>
<name>A0A388LG63_CHABU</name>
<dbReference type="AlphaFoldDB" id="A0A388LG63"/>
<evidence type="ECO:0008006" key="4">
    <source>
        <dbReference type="Google" id="ProtNLM"/>
    </source>
</evidence>
<feature type="signal peptide" evidence="1">
    <location>
        <begin position="1"/>
        <end position="21"/>
    </location>
</feature>
<dbReference type="Gramene" id="GBG81288">
    <property type="protein sequence ID" value="GBG81288"/>
    <property type="gene ID" value="CBR_g31963"/>
</dbReference>
<evidence type="ECO:0000313" key="3">
    <source>
        <dbReference type="Proteomes" id="UP000265515"/>
    </source>
</evidence>
<dbReference type="OrthoDB" id="7387316at2759"/>
<dbReference type="EMBL" id="BFEA01000370">
    <property type="protein sequence ID" value="GBG81288.1"/>
    <property type="molecule type" value="Genomic_DNA"/>
</dbReference>
<dbReference type="Proteomes" id="UP000265515">
    <property type="component" value="Unassembled WGS sequence"/>
</dbReference>
<comment type="caution">
    <text evidence="2">The sequence shown here is derived from an EMBL/GenBank/DDBJ whole genome shotgun (WGS) entry which is preliminary data.</text>
</comment>
<keyword evidence="1" id="KW-0732">Signal</keyword>
<protein>
    <recommendedName>
        <fullName evidence="4">Secreted protein</fullName>
    </recommendedName>
</protein>